<gene>
    <name evidence="6" type="primary">gpmA</name>
    <name evidence="11" type="ORF">BvMPK_1113</name>
</gene>
<feature type="active site" description="Proton donor/acceptor" evidence="6 7">
    <location>
        <position position="98"/>
    </location>
</feature>
<keyword evidence="4 6" id="KW-0324">Glycolysis</keyword>
<comment type="similarity">
    <text evidence="2 6">Belongs to the phosphoglycerate mutase family. BPG-dependent PGAM subfamily.</text>
</comment>
<dbReference type="SMART" id="SM00855">
    <property type="entry name" value="PGAM"/>
    <property type="match status" value="1"/>
</dbReference>
<dbReference type="HAMAP" id="MF_01039">
    <property type="entry name" value="PGAM_GpmA"/>
    <property type="match status" value="1"/>
</dbReference>
<dbReference type="InterPro" id="IPR029033">
    <property type="entry name" value="His_PPase_superfam"/>
</dbReference>
<evidence type="ECO:0000313" key="12">
    <source>
        <dbReference type="Proteomes" id="UP000061587"/>
    </source>
</evidence>
<feature type="active site" description="Tele-phosphohistidine intermediate" evidence="6 7">
    <location>
        <position position="20"/>
    </location>
</feature>
<evidence type="ECO:0000256" key="6">
    <source>
        <dbReference type="HAMAP-Rule" id="MF_01039"/>
    </source>
</evidence>
<dbReference type="NCBIfam" id="NF010713">
    <property type="entry name" value="PRK14115.1"/>
    <property type="match status" value="1"/>
</dbReference>
<comment type="catalytic activity">
    <reaction evidence="1 6 10">
        <text>(2R)-2-phosphoglycerate = (2R)-3-phosphoglycerate</text>
        <dbReference type="Rhea" id="RHEA:15901"/>
        <dbReference type="ChEBI" id="CHEBI:58272"/>
        <dbReference type="ChEBI" id="CHEBI:58289"/>
        <dbReference type="EC" id="5.4.2.11"/>
    </reaction>
</comment>
<dbReference type="GO" id="GO:0006094">
    <property type="term" value="P:gluconeogenesis"/>
    <property type="evidence" value="ECO:0007669"/>
    <property type="project" value="UniProtKB-UniRule"/>
</dbReference>
<evidence type="ECO:0000256" key="5">
    <source>
        <dbReference type="ARBA" id="ARBA00023235"/>
    </source>
</evidence>
<keyword evidence="5 6" id="KW-0413">Isomerase</keyword>
<feature type="binding site" evidence="6 8">
    <location>
        <position position="71"/>
    </location>
    <ligand>
        <name>substrate</name>
    </ligand>
</feature>
<evidence type="ECO:0000256" key="3">
    <source>
        <dbReference type="ARBA" id="ARBA00022432"/>
    </source>
</evidence>
<evidence type="ECO:0000256" key="10">
    <source>
        <dbReference type="RuleBase" id="RU004512"/>
    </source>
</evidence>
<reference evidence="12" key="1">
    <citation type="submission" date="2015-10" db="EMBL/GenBank/DDBJ databases">
        <title>Extensive mobilome-driven genome diversification in gut-associated Bacteroides vulgatus mpk.</title>
        <authorList>
            <person name="Beier S."/>
            <person name="Lange A."/>
            <person name="Huson D.H."/>
            <person name="Frick J.-S."/>
            <person name="Autenrieth I.B."/>
        </authorList>
    </citation>
    <scope>NUCLEOTIDE SEQUENCE [LARGE SCALE GENOMIC DNA]</scope>
    <source>
        <strain evidence="12">mpk</strain>
    </source>
</reference>
<dbReference type="SUPFAM" id="SSF53254">
    <property type="entry name" value="Phosphoglycerate mutase-like"/>
    <property type="match status" value="1"/>
</dbReference>
<dbReference type="UniPathway" id="UPA00109">
    <property type="reaction ID" value="UER00186"/>
</dbReference>
<evidence type="ECO:0000256" key="4">
    <source>
        <dbReference type="ARBA" id="ARBA00023152"/>
    </source>
</evidence>
<dbReference type="InterPro" id="IPR013078">
    <property type="entry name" value="His_Pase_superF_clade-1"/>
</dbReference>
<dbReference type="GO" id="GO:0004619">
    <property type="term" value="F:phosphoglycerate mutase activity"/>
    <property type="evidence" value="ECO:0007669"/>
    <property type="project" value="UniProtKB-UniRule"/>
</dbReference>
<dbReference type="InterPro" id="IPR001345">
    <property type="entry name" value="PG/BPGM_mutase_AS"/>
</dbReference>
<feature type="binding site" evidence="6 8">
    <location>
        <begin position="98"/>
        <end position="101"/>
    </location>
    <ligand>
        <name>substrate</name>
    </ligand>
</feature>
<feature type="site" description="Transition state stabilizer" evidence="6 9">
    <location>
        <position position="193"/>
    </location>
</feature>
<keyword evidence="3 6" id="KW-0312">Gluconeogenesis</keyword>
<dbReference type="EMBL" id="CP013020">
    <property type="protein sequence ID" value="ALK83730.1"/>
    <property type="molecule type" value="Genomic_DNA"/>
</dbReference>
<dbReference type="FunFam" id="3.40.50.1240:FF:000003">
    <property type="entry name" value="2,3-bisphosphoglycerate-dependent phosphoglycerate mutase"/>
    <property type="match status" value="1"/>
</dbReference>
<feature type="binding site" evidence="6 8">
    <location>
        <begin position="194"/>
        <end position="195"/>
    </location>
    <ligand>
        <name>substrate</name>
    </ligand>
</feature>
<feature type="binding site" evidence="6 8">
    <location>
        <begin position="125"/>
        <end position="126"/>
    </location>
    <ligand>
        <name>substrate</name>
    </ligand>
</feature>
<evidence type="ECO:0000256" key="7">
    <source>
        <dbReference type="PIRSR" id="PIRSR613078-1"/>
    </source>
</evidence>
<dbReference type="GO" id="GO:0006096">
    <property type="term" value="P:glycolytic process"/>
    <property type="evidence" value="ECO:0007669"/>
    <property type="project" value="UniProtKB-UniRule"/>
</dbReference>
<feature type="binding site" evidence="6 8">
    <location>
        <position position="109"/>
    </location>
    <ligand>
        <name>substrate</name>
    </ligand>
</feature>
<name>A0A0N7J6Z3_PHOVU</name>
<dbReference type="Gene3D" id="3.40.50.1240">
    <property type="entry name" value="Phosphoglycerate mutase-like"/>
    <property type="match status" value="1"/>
</dbReference>
<dbReference type="EC" id="5.4.2.11" evidence="6 10"/>
<evidence type="ECO:0000256" key="8">
    <source>
        <dbReference type="PIRSR" id="PIRSR613078-2"/>
    </source>
</evidence>
<dbReference type="Proteomes" id="UP000061587">
    <property type="component" value="Chromosome"/>
</dbReference>
<comment type="function">
    <text evidence="6 10">Catalyzes the interconversion of 2-phosphoglycerate and 3-phosphoglycerate.</text>
</comment>
<feature type="binding site" evidence="6 8">
    <location>
        <begin position="32"/>
        <end position="33"/>
    </location>
    <ligand>
        <name>substrate</name>
    </ligand>
</feature>
<proteinExistence type="inferred from homology"/>
<sequence length="264" mass="30482">MYYRVIKKGEQMKRIVLLRHGESTWNKDNRFTGWTDVDLTEKGIADANQTGILLKEKGFHFDKAYTSFLKRAVKTLNCVLDKMDQDWIPVEKSWRLNEKHYGALQGLNKSETASKYGEEQVLIWRRSFNVAPNALPEDDPRNPKTDTRYKEVPDKDLPRTESLKETVERILPYWKCIIFPNLATANELLVVAHGNSLRGIIKYLKHIPDEEIVGLNLPTAVPYVFEFDNDLNLKKDYFLGDPEKIKKLMEAVADQGKTNPGGRK</sequence>
<evidence type="ECO:0000256" key="9">
    <source>
        <dbReference type="PIRSR" id="PIRSR613078-3"/>
    </source>
</evidence>
<evidence type="ECO:0000256" key="2">
    <source>
        <dbReference type="ARBA" id="ARBA00006717"/>
    </source>
</evidence>
<dbReference type="NCBIfam" id="TIGR01258">
    <property type="entry name" value="pgm_1"/>
    <property type="match status" value="1"/>
</dbReference>
<dbReference type="AlphaFoldDB" id="A0A0N7J6Z3"/>
<evidence type="ECO:0000313" key="11">
    <source>
        <dbReference type="EMBL" id="ALK83730.1"/>
    </source>
</evidence>
<comment type="pathway">
    <text evidence="6 10">Carbohydrate degradation; glycolysis; pyruvate from D-glyceraldehyde 3-phosphate: step 3/5.</text>
</comment>
<dbReference type="Pfam" id="PF00300">
    <property type="entry name" value="His_Phos_1"/>
    <property type="match status" value="2"/>
</dbReference>
<reference evidence="11 12" key="2">
    <citation type="journal article" date="2016" name="Genome Biol. Evol.">
        <title>Extensive mobilome-driven genome diversification in mouse gut-associated Bacteroides vulgatus mpk.</title>
        <authorList>
            <person name="Lange A."/>
            <person name="Beier S."/>
            <person name="Steimle A."/>
            <person name="Autenrieth I.B."/>
            <person name="Huson D.H."/>
            <person name="Frick J.S."/>
        </authorList>
    </citation>
    <scope>NUCLEOTIDE SEQUENCE [LARGE SCALE GENOMIC DNA]</scope>
    <source>
        <strain evidence="12">mpk</strain>
    </source>
</reference>
<dbReference type="CDD" id="cd07067">
    <property type="entry name" value="HP_PGM_like"/>
    <property type="match status" value="1"/>
</dbReference>
<protein>
    <recommendedName>
        <fullName evidence="6 10">2,3-bisphosphoglycerate-dependent phosphoglycerate mutase</fullName>
        <shortName evidence="6">BPG-dependent PGAM</shortName>
        <shortName evidence="6">PGAM</shortName>
        <shortName evidence="6">Phosphoglyceromutase</shortName>
        <shortName evidence="6">dPGM</shortName>
        <ecNumber evidence="6 10">5.4.2.11</ecNumber>
    </recommendedName>
</protein>
<dbReference type="PATRIC" id="fig|821.40.peg.1335"/>
<feature type="binding site" evidence="6 8">
    <location>
        <begin position="19"/>
        <end position="26"/>
    </location>
    <ligand>
        <name>substrate</name>
    </ligand>
</feature>
<evidence type="ECO:0000256" key="1">
    <source>
        <dbReference type="ARBA" id="ARBA00000380"/>
    </source>
</evidence>
<dbReference type="PANTHER" id="PTHR11931">
    <property type="entry name" value="PHOSPHOGLYCERATE MUTASE"/>
    <property type="match status" value="1"/>
</dbReference>
<organism evidence="11 12">
    <name type="scientific">Phocaeicola vulgatus</name>
    <name type="common">Bacteroides vulgatus</name>
    <dbReference type="NCBI Taxonomy" id="821"/>
    <lineage>
        <taxon>Bacteria</taxon>
        <taxon>Pseudomonadati</taxon>
        <taxon>Bacteroidota</taxon>
        <taxon>Bacteroidia</taxon>
        <taxon>Bacteroidales</taxon>
        <taxon>Bacteroidaceae</taxon>
        <taxon>Phocaeicola</taxon>
    </lineage>
</organism>
<dbReference type="PROSITE" id="PS00175">
    <property type="entry name" value="PG_MUTASE"/>
    <property type="match status" value="1"/>
</dbReference>
<accession>A0A0N7J6Z3</accession>
<dbReference type="InterPro" id="IPR005952">
    <property type="entry name" value="Phosphogly_mut1"/>
</dbReference>